<evidence type="ECO:0000313" key="2">
    <source>
        <dbReference type="EMBL" id="OYR10247.1"/>
    </source>
</evidence>
<accession>A0A256F5W4</accession>
<organism evidence="2 3">
    <name type="scientific">Brucella rhizosphaerae</name>
    <dbReference type="NCBI Taxonomy" id="571254"/>
    <lineage>
        <taxon>Bacteria</taxon>
        <taxon>Pseudomonadati</taxon>
        <taxon>Pseudomonadota</taxon>
        <taxon>Alphaproteobacteria</taxon>
        <taxon>Hyphomicrobiales</taxon>
        <taxon>Brucellaceae</taxon>
        <taxon>Brucella/Ochrobactrum group</taxon>
        <taxon>Brucella</taxon>
    </lineage>
</organism>
<protein>
    <submittedName>
        <fullName evidence="2">Uncharacterized protein</fullName>
    </submittedName>
</protein>
<feature type="compositionally biased region" description="Basic and acidic residues" evidence="1">
    <location>
        <begin position="14"/>
        <end position="32"/>
    </location>
</feature>
<sequence length="47" mass="5503">MDNWTHMRQSSTLREGKAKGVHPESTKRLSDAMRVKKMLERNLVYAD</sequence>
<reference evidence="2 3" key="1">
    <citation type="submission" date="2017-07" db="EMBL/GenBank/DDBJ databases">
        <title>Phylogenetic study on the rhizospheric bacterium Ochrobactrum sp. A44.</title>
        <authorList>
            <person name="Krzyzanowska D.M."/>
            <person name="Ossowicki A."/>
            <person name="Rajewska M."/>
            <person name="Maciag T."/>
            <person name="Kaczynski Z."/>
            <person name="Czerwicka M."/>
            <person name="Jafra S."/>
        </authorList>
    </citation>
    <scope>NUCLEOTIDE SEQUENCE [LARGE SCALE GENOMIC DNA]</scope>
    <source>
        <strain evidence="2 3">PR17</strain>
    </source>
</reference>
<gene>
    <name evidence="2" type="ORF">CEV32_2684</name>
</gene>
<feature type="compositionally biased region" description="Polar residues" evidence="1">
    <location>
        <begin position="1"/>
        <end position="13"/>
    </location>
</feature>
<name>A0A256F5W4_9HYPH</name>
<dbReference type="Proteomes" id="UP000216345">
    <property type="component" value="Unassembled WGS sequence"/>
</dbReference>
<evidence type="ECO:0000313" key="3">
    <source>
        <dbReference type="Proteomes" id="UP000216345"/>
    </source>
</evidence>
<keyword evidence="3" id="KW-1185">Reference proteome</keyword>
<dbReference type="EMBL" id="NNRK01000034">
    <property type="protein sequence ID" value="OYR10247.1"/>
    <property type="molecule type" value="Genomic_DNA"/>
</dbReference>
<dbReference type="AlphaFoldDB" id="A0A256F5W4"/>
<proteinExistence type="predicted"/>
<evidence type="ECO:0000256" key="1">
    <source>
        <dbReference type="SAM" id="MobiDB-lite"/>
    </source>
</evidence>
<feature type="region of interest" description="Disordered" evidence="1">
    <location>
        <begin position="1"/>
        <end position="32"/>
    </location>
</feature>
<comment type="caution">
    <text evidence="2">The sequence shown here is derived from an EMBL/GenBank/DDBJ whole genome shotgun (WGS) entry which is preliminary data.</text>
</comment>